<evidence type="ECO:0000313" key="5">
    <source>
        <dbReference type="EMBL" id="KAA9380052.1"/>
    </source>
</evidence>
<gene>
    <name evidence="5" type="ORF">F5972_10605</name>
</gene>
<dbReference type="Proteomes" id="UP000327011">
    <property type="component" value="Unassembled WGS sequence"/>
</dbReference>
<dbReference type="SUPFAM" id="SSF46785">
    <property type="entry name" value="Winged helix' DNA-binding domain"/>
    <property type="match status" value="1"/>
</dbReference>
<dbReference type="InterPro" id="IPR036390">
    <property type="entry name" value="WH_DNA-bd_sf"/>
</dbReference>
<dbReference type="PANTHER" id="PTHR33204:SF37">
    <property type="entry name" value="HTH-TYPE TRANSCRIPTIONAL REGULATOR YODB"/>
    <property type="match status" value="1"/>
</dbReference>
<dbReference type="Pfam" id="PF01638">
    <property type="entry name" value="HxlR"/>
    <property type="match status" value="1"/>
</dbReference>
<dbReference type="AlphaFoldDB" id="A0A5J5K6D9"/>
<dbReference type="InterPro" id="IPR002577">
    <property type="entry name" value="HTH_HxlR"/>
</dbReference>
<sequence>MTCPGTHPPSSPWEQSDATECRRASHTLELVGQRWAAGILLALARGSERFTEIAASVGGISARMLSVRLKQLESAGLVDRTVIPTTPVSVRYRLSPQGADLVTALRPISDYLQRWNDSVVDAAGVADV</sequence>
<dbReference type="CDD" id="cd00090">
    <property type="entry name" value="HTH_ARSR"/>
    <property type="match status" value="1"/>
</dbReference>
<protein>
    <submittedName>
        <fullName evidence="5">Helix-turn-helix transcriptional regulator</fullName>
    </submittedName>
</protein>
<dbReference type="PROSITE" id="PS51118">
    <property type="entry name" value="HTH_HXLR"/>
    <property type="match status" value="1"/>
</dbReference>
<keyword evidence="6" id="KW-1185">Reference proteome</keyword>
<dbReference type="InterPro" id="IPR011991">
    <property type="entry name" value="ArsR-like_HTH"/>
</dbReference>
<evidence type="ECO:0000256" key="1">
    <source>
        <dbReference type="ARBA" id="ARBA00023015"/>
    </source>
</evidence>
<keyword evidence="2" id="KW-0238">DNA-binding</keyword>
<evidence type="ECO:0000256" key="3">
    <source>
        <dbReference type="ARBA" id="ARBA00023163"/>
    </source>
</evidence>
<dbReference type="Gene3D" id="1.10.10.10">
    <property type="entry name" value="Winged helix-like DNA-binding domain superfamily/Winged helix DNA-binding domain"/>
    <property type="match status" value="1"/>
</dbReference>
<accession>A0A5J5K6D9</accession>
<feature type="domain" description="HTH hxlR-type" evidence="4">
    <location>
        <begin position="21"/>
        <end position="120"/>
    </location>
</feature>
<reference evidence="5 6" key="1">
    <citation type="submission" date="2019-09" db="EMBL/GenBank/DDBJ databases">
        <title>Screening of Novel Bioactive Compounds from Soil-Associated.</title>
        <authorList>
            <person name="Gong X."/>
        </authorList>
    </citation>
    <scope>NUCLEOTIDE SEQUENCE [LARGE SCALE GENOMIC DNA]</scope>
    <source>
        <strain evidence="5 6">Gxj-6</strain>
    </source>
</reference>
<dbReference type="EMBL" id="VYTZ01000003">
    <property type="protein sequence ID" value="KAA9380052.1"/>
    <property type="molecule type" value="Genomic_DNA"/>
</dbReference>
<keyword evidence="1" id="KW-0805">Transcription regulation</keyword>
<dbReference type="PANTHER" id="PTHR33204">
    <property type="entry name" value="TRANSCRIPTIONAL REGULATOR, MARR FAMILY"/>
    <property type="match status" value="1"/>
</dbReference>
<comment type="caution">
    <text evidence="5">The sequence shown here is derived from an EMBL/GenBank/DDBJ whole genome shotgun (WGS) entry which is preliminary data.</text>
</comment>
<proteinExistence type="predicted"/>
<dbReference type="InterPro" id="IPR036388">
    <property type="entry name" value="WH-like_DNA-bd_sf"/>
</dbReference>
<evidence type="ECO:0000313" key="6">
    <source>
        <dbReference type="Proteomes" id="UP000327011"/>
    </source>
</evidence>
<evidence type="ECO:0000259" key="4">
    <source>
        <dbReference type="PROSITE" id="PS51118"/>
    </source>
</evidence>
<keyword evidence="3" id="KW-0804">Transcription</keyword>
<name>A0A5J5K6D9_9ACTN</name>
<dbReference type="GO" id="GO:0003677">
    <property type="term" value="F:DNA binding"/>
    <property type="evidence" value="ECO:0007669"/>
    <property type="project" value="UniProtKB-KW"/>
</dbReference>
<dbReference type="RefSeq" id="WP_150933247.1">
    <property type="nucleotide sequence ID" value="NZ_VYTZ01000003.1"/>
</dbReference>
<organism evidence="5 6">
    <name type="scientific">Microbispora cellulosiformans</name>
    <dbReference type="NCBI Taxonomy" id="2614688"/>
    <lineage>
        <taxon>Bacteria</taxon>
        <taxon>Bacillati</taxon>
        <taxon>Actinomycetota</taxon>
        <taxon>Actinomycetes</taxon>
        <taxon>Streptosporangiales</taxon>
        <taxon>Streptosporangiaceae</taxon>
        <taxon>Microbispora</taxon>
    </lineage>
</organism>
<evidence type="ECO:0000256" key="2">
    <source>
        <dbReference type="ARBA" id="ARBA00023125"/>
    </source>
</evidence>